<feature type="transmembrane region" description="Helical" evidence="1">
    <location>
        <begin position="258"/>
        <end position="280"/>
    </location>
</feature>
<proteinExistence type="predicted"/>
<keyword evidence="3" id="KW-1185">Reference proteome</keyword>
<evidence type="ECO:0000313" key="3">
    <source>
        <dbReference type="Proteomes" id="UP001320544"/>
    </source>
</evidence>
<evidence type="ECO:0000256" key="1">
    <source>
        <dbReference type="SAM" id="Phobius"/>
    </source>
</evidence>
<feature type="transmembrane region" description="Helical" evidence="1">
    <location>
        <begin position="13"/>
        <end position="34"/>
    </location>
</feature>
<feature type="transmembrane region" description="Helical" evidence="1">
    <location>
        <begin position="73"/>
        <end position="95"/>
    </location>
</feature>
<keyword evidence="1" id="KW-0472">Membrane</keyword>
<name>A0ABM7WFU4_9ACTN</name>
<keyword evidence="1" id="KW-0812">Transmembrane</keyword>
<feature type="transmembrane region" description="Helical" evidence="1">
    <location>
        <begin position="194"/>
        <end position="215"/>
    </location>
</feature>
<feature type="transmembrane region" description="Helical" evidence="1">
    <location>
        <begin position="345"/>
        <end position="363"/>
    </location>
</feature>
<organism evidence="2 3">
    <name type="scientific">Raoultibacter timonensis</name>
    <dbReference type="NCBI Taxonomy" id="1907662"/>
    <lineage>
        <taxon>Bacteria</taxon>
        <taxon>Bacillati</taxon>
        <taxon>Actinomycetota</taxon>
        <taxon>Coriobacteriia</taxon>
        <taxon>Eggerthellales</taxon>
        <taxon>Eggerthellaceae</taxon>
        <taxon>Raoultibacter</taxon>
    </lineage>
</organism>
<gene>
    <name evidence="2" type="ORF">CE91St30_04270</name>
</gene>
<sequence length="407" mass="44028">MDQDSTHTSRKEILPAFAGTLIGAVVLFLAMNALQPMLMENHFIHDFGTMLAGCMEGTVFYKVMWYFADFTEATFIASVPASIFMIVGGFVAAYLERKKSRLAGTGVDGHGHLFSGMFFATAAAILLGMLVFGELYPGWTGWVPTFAVVLTVQVLVLFFGVSAAKIATSVLLGTFITFPVVYVLQIFLVGPLGLPLFVAVSIGVFIVVPLCTALFKLFPWMKIQEPETPPAEEIEEEQSKSSPTSFFLNRVFGDVGELAIWGSSIATVAMYVGAIIGWVLNPLEPAYGAGNLPLLIASQIAVAALAIFIWYPKWKKEGWAFTFPGIVLVSAIVGSYAATGTVSDIVIAVLTIAIGAVIFAPMVEKVMALFRYKGSYHVIALIQLCIFSVCIVWSFVIMYGLLPLFAA</sequence>
<accession>A0ABM7WFU4</accession>
<reference evidence="2 3" key="1">
    <citation type="submission" date="2022-01" db="EMBL/GenBank/DDBJ databases">
        <title>Novel bile acid biosynthetic pathways are enriched in the microbiome of centenarians.</title>
        <authorList>
            <person name="Sato Y."/>
            <person name="Atarashi K."/>
            <person name="Plichta R.D."/>
            <person name="Arai Y."/>
            <person name="Sasajima S."/>
            <person name="Kearney M.S."/>
            <person name="Suda W."/>
            <person name="Takeshita K."/>
            <person name="Sasaki T."/>
            <person name="Okamoto S."/>
            <person name="Skelly N.A."/>
            <person name="Okamura Y."/>
            <person name="Vlamakis H."/>
            <person name="Li Y."/>
            <person name="Tanoue T."/>
            <person name="Takei H."/>
            <person name="Nittono H."/>
            <person name="Narushima S."/>
            <person name="Irie J."/>
            <person name="Itoh H."/>
            <person name="Moriya K."/>
            <person name="Sugiura Y."/>
            <person name="Suematsu M."/>
            <person name="Moritoki N."/>
            <person name="Shibata S."/>
            <person name="Littman R.D."/>
            <person name="Fischbach A.M."/>
            <person name="Uwamino Y."/>
            <person name="Inoue T."/>
            <person name="Honda A."/>
            <person name="Hattori M."/>
            <person name="Murai T."/>
            <person name="Xavier J.R."/>
            <person name="Hirose N."/>
            <person name="Honda K."/>
        </authorList>
    </citation>
    <scope>NUCLEOTIDE SEQUENCE [LARGE SCALE GENOMIC DNA]</scope>
    <source>
        <strain evidence="2 3">CE91-St30</strain>
    </source>
</reference>
<dbReference type="EMBL" id="AP025564">
    <property type="protein sequence ID" value="BDE95094.1"/>
    <property type="molecule type" value="Genomic_DNA"/>
</dbReference>
<keyword evidence="1" id="KW-1133">Transmembrane helix</keyword>
<dbReference type="Proteomes" id="UP001320544">
    <property type="component" value="Chromosome"/>
</dbReference>
<feature type="transmembrane region" description="Helical" evidence="1">
    <location>
        <begin position="170"/>
        <end position="188"/>
    </location>
</feature>
<feature type="transmembrane region" description="Helical" evidence="1">
    <location>
        <begin position="116"/>
        <end position="136"/>
    </location>
</feature>
<feature type="transmembrane region" description="Helical" evidence="1">
    <location>
        <begin position="142"/>
        <end position="163"/>
    </location>
</feature>
<feature type="transmembrane region" description="Helical" evidence="1">
    <location>
        <begin position="318"/>
        <end position="339"/>
    </location>
</feature>
<feature type="transmembrane region" description="Helical" evidence="1">
    <location>
        <begin position="375"/>
        <end position="402"/>
    </location>
</feature>
<protein>
    <submittedName>
        <fullName evidence="2">Uncharacterized protein</fullName>
    </submittedName>
</protein>
<feature type="transmembrane region" description="Helical" evidence="1">
    <location>
        <begin position="292"/>
        <end position="311"/>
    </location>
</feature>
<dbReference type="RefSeq" id="WP_244411573.1">
    <property type="nucleotide sequence ID" value="NZ_AP025564.1"/>
</dbReference>
<evidence type="ECO:0000313" key="2">
    <source>
        <dbReference type="EMBL" id="BDE95094.1"/>
    </source>
</evidence>